<dbReference type="GO" id="GO:0008483">
    <property type="term" value="F:transaminase activity"/>
    <property type="evidence" value="ECO:0007669"/>
    <property type="project" value="UniProtKB-KW"/>
</dbReference>
<dbReference type="Proteomes" id="UP000195402">
    <property type="component" value="Unassembled WGS sequence"/>
</dbReference>
<name>A0A200PYX1_MACCD</name>
<evidence type="ECO:0000313" key="3">
    <source>
        <dbReference type="EMBL" id="OVA03376.1"/>
    </source>
</evidence>
<protein>
    <submittedName>
        <fullName evidence="3">Aminotransferase-like</fullName>
    </submittedName>
</protein>
<dbReference type="OrthoDB" id="1572276at2759"/>
<dbReference type="STRING" id="56857.A0A200PYX1"/>
<feature type="compositionally biased region" description="Polar residues" evidence="1">
    <location>
        <begin position="487"/>
        <end position="510"/>
    </location>
</feature>
<accession>A0A200PYX1</accession>
<reference evidence="3 4" key="1">
    <citation type="journal article" date="2017" name="Mol. Plant">
        <title>The Genome of Medicinal Plant Macleaya cordata Provides New Insights into Benzylisoquinoline Alkaloids Metabolism.</title>
        <authorList>
            <person name="Liu X."/>
            <person name="Liu Y."/>
            <person name="Huang P."/>
            <person name="Ma Y."/>
            <person name="Qing Z."/>
            <person name="Tang Q."/>
            <person name="Cao H."/>
            <person name="Cheng P."/>
            <person name="Zheng Y."/>
            <person name="Yuan Z."/>
            <person name="Zhou Y."/>
            <person name="Liu J."/>
            <person name="Tang Z."/>
            <person name="Zhuo Y."/>
            <person name="Zhang Y."/>
            <person name="Yu L."/>
            <person name="Huang J."/>
            <person name="Yang P."/>
            <person name="Peng Q."/>
            <person name="Zhang J."/>
            <person name="Jiang W."/>
            <person name="Zhang Z."/>
            <person name="Lin K."/>
            <person name="Ro D.K."/>
            <person name="Chen X."/>
            <person name="Xiong X."/>
            <person name="Shang Y."/>
            <person name="Huang S."/>
            <person name="Zeng J."/>
        </authorList>
    </citation>
    <scope>NUCLEOTIDE SEQUENCE [LARGE SCALE GENOMIC DNA]</scope>
    <source>
        <strain evidence="4">cv. BLH2017</strain>
        <tissue evidence="3">Root</tissue>
    </source>
</reference>
<dbReference type="FunCoup" id="A0A200PYX1">
    <property type="interactions" value="1"/>
</dbReference>
<feature type="compositionally biased region" description="Polar residues" evidence="1">
    <location>
        <begin position="548"/>
        <end position="562"/>
    </location>
</feature>
<dbReference type="InterPro" id="IPR019557">
    <property type="entry name" value="AminoTfrase-like_pln_mobile"/>
</dbReference>
<sequence length="600" mass="68466">MAKENEDTEYTIVTERDDKMISPIGSKSTVKIGKFLNPCVISFAEAHEVPLLPLLAETISYELAKWPSKIYFKGFRIPREKWKKWVDQLTPSCRLKWNQIIIADGIVSSVYKIELDKALIIGLAELWCPETNTFVFPWGEATVTLEDMLILGGFSVLGEPVTSPLTGELVKISDELHKERRALHKEKARKASEGAWINRFMGSNSELEHVAFLSLWLSRYVFPDHPDGLIRKEVFSVAVHLAQGTTIALAPAVLASLYANLTSLKQQVLDSSKLDLSVSKFDVSFSIWGPFQLLQIWAWEHFPPLRPKSPNSLTLGEPRIARWNNLKSKSKLPIVRSTLKNLENFQWRPFVATLNNWPCPLFYKEREELFDVRPENDELQSFFRCLRACEIFALNGSVEQYLPHRVARQFGFDQEIPGKFIGANATWELAWKAYEKSTRNGKLYIRSRFLESSSVTTRYQEWWKQSMSIREVAIKAILEEQGRSKKSSSNCSDAASKYPSQSNKNKFQSSGDEDSTVYKHSSSKPYNKSQDSSEGEDNDLTLSAKFKMQQQATSNRYTTSALSEEISKKRKSSTMESVDQKIAEKQKMHGNSIDNPITIR</sequence>
<evidence type="ECO:0000313" key="4">
    <source>
        <dbReference type="Proteomes" id="UP000195402"/>
    </source>
</evidence>
<organism evidence="3 4">
    <name type="scientific">Macleaya cordata</name>
    <name type="common">Five-seeded plume-poppy</name>
    <name type="synonym">Bocconia cordata</name>
    <dbReference type="NCBI Taxonomy" id="56857"/>
    <lineage>
        <taxon>Eukaryota</taxon>
        <taxon>Viridiplantae</taxon>
        <taxon>Streptophyta</taxon>
        <taxon>Embryophyta</taxon>
        <taxon>Tracheophyta</taxon>
        <taxon>Spermatophyta</taxon>
        <taxon>Magnoliopsida</taxon>
        <taxon>Ranunculales</taxon>
        <taxon>Papaveraceae</taxon>
        <taxon>Papaveroideae</taxon>
        <taxon>Macleaya</taxon>
    </lineage>
</organism>
<keyword evidence="3" id="KW-0808">Transferase</keyword>
<dbReference type="EMBL" id="MVGT01003688">
    <property type="protein sequence ID" value="OVA03376.1"/>
    <property type="molecule type" value="Genomic_DNA"/>
</dbReference>
<dbReference type="InParanoid" id="A0A200PYX1"/>
<proteinExistence type="predicted"/>
<feature type="compositionally biased region" description="Polar residues" evidence="1">
    <location>
        <begin position="518"/>
        <end position="532"/>
    </location>
</feature>
<evidence type="ECO:0000256" key="1">
    <source>
        <dbReference type="SAM" id="MobiDB-lite"/>
    </source>
</evidence>
<dbReference type="AlphaFoldDB" id="A0A200PYX1"/>
<dbReference type="PANTHER" id="PTHR46033">
    <property type="entry name" value="PROTEIN MAIN-LIKE 2"/>
    <property type="match status" value="1"/>
</dbReference>
<dbReference type="GO" id="GO:0010073">
    <property type="term" value="P:meristem maintenance"/>
    <property type="evidence" value="ECO:0007669"/>
    <property type="project" value="InterPro"/>
</dbReference>
<feature type="region of interest" description="Disordered" evidence="1">
    <location>
        <begin position="485"/>
        <end position="600"/>
    </location>
</feature>
<evidence type="ECO:0000259" key="2">
    <source>
        <dbReference type="Pfam" id="PF10536"/>
    </source>
</evidence>
<dbReference type="OMA" id="WAWEHFP"/>
<keyword evidence="3" id="KW-0032">Aminotransferase</keyword>
<dbReference type="InterPro" id="IPR044824">
    <property type="entry name" value="MAIN-like"/>
</dbReference>
<comment type="caution">
    <text evidence="3">The sequence shown here is derived from an EMBL/GenBank/DDBJ whole genome shotgun (WGS) entry which is preliminary data.</text>
</comment>
<dbReference type="PANTHER" id="PTHR46033:SF80">
    <property type="entry name" value="PROTEIN MAIN-LIKE 2-LIKE"/>
    <property type="match status" value="1"/>
</dbReference>
<keyword evidence="4" id="KW-1185">Reference proteome</keyword>
<feature type="domain" description="Aminotransferase-like plant mobile" evidence="2">
    <location>
        <begin position="104"/>
        <end position="464"/>
    </location>
</feature>
<gene>
    <name evidence="3" type="ORF">BVC80_205g4</name>
</gene>
<dbReference type="Pfam" id="PF10536">
    <property type="entry name" value="PMD"/>
    <property type="match status" value="1"/>
</dbReference>
<feature type="compositionally biased region" description="Basic and acidic residues" evidence="1">
    <location>
        <begin position="578"/>
        <end position="587"/>
    </location>
</feature>